<feature type="compositionally biased region" description="Basic and acidic residues" evidence="1">
    <location>
        <begin position="432"/>
        <end position="460"/>
    </location>
</feature>
<evidence type="ECO:0000256" key="1">
    <source>
        <dbReference type="SAM" id="MobiDB-lite"/>
    </source>
</evidence>
<comment type="caution">
    <text evidence="4">The sequence shown here is derived from an EMBL/GenBank/DDBJ whole genome shotgun (WGS) entry which is preliminary data.</text>
</comment>
<keyword evidence="2" id="KW-0812">Transmembrane</keyword>
<feature type="compositionally biased region" description="Basic and acidic residues" evidence="1">
    <location>
        <begin position="389"/>
        <end position="400"/>
    </location>
</feature>
<organism evidence="4 5">
    <name type="scientific">Ambispora gerdemannii</name>
    <dbReference type="NCBI Taxonomy" id="144530"/>
    <lineage>
        <taxon>Eukaryota</taxon>
        <taxon>Fungi</taxon>
        <taxon>Fungi incertae sedis</taxon>
        <taxon>Mucoromycota</taxon>
        <taxon>Glomeromycotina</taxon>
        <taxon>Glomeromycetes</taxon>
        <taxon>Archaeosporales</taxon>
        <taxon>Ambisporaceae</taxon>
        <taxon>Ambispora</taxon>
    </lineage>
</organism>
<feature type="compositionally biased region" description="Basic residues" evidence="1">
    <location>
        <begin position="473"/>
        <end position="482"/>
    </location>
</feature>
<evidence type="ECO:0000256" key="3">
    <source>
        <dbReference type="SAM" id="SignalP"/>
    </source>
</evidence>
<feature type="region of interest" description="Disordered" evidence="1">
    <location>
        <begin position="382"/>
        <end position="575"/>
    </location>
</feature>
<feature type="signal peptide" evidence="3">
    <location>
        <begin position="1"/>
        <end position="27"/>
    </location>
</feature>
<dbReference type="OrthoDB" id="2410735at2759"/>
<evidence type="ECO:0000313" key="5">
    <source>
        <dbReference type="Proteomes" id="UP000789831"/>
    </source>
</evidence>
<dbReference type="Proteomes" id="UP000789831">
    <property type="component" value="Unassembled WGS sequence"/>
</dbReference>
<gene>
    <name evidence="4" type="ORF">AGERDE_LOCUS4014</name>
</gene>
<feature type="region of interest" description="Disordered" evidence="1">
    <location>
        <begin position="634"/>
        <end position="665"/>
    </location>
</feature>
<dbReference type="EMBL" id="CAJVPL010000432">
    <property type="protein sequence ID" value="CAG8496278.1"/>
    <property type="molecule type" value="Genomic_DNA"/>
</dbReference>
<feature type="chain" id="PRO_5040192735" evidence="3">
    <location>
        <begin position="28"/>
        <end position="665"/>
    </location>
</feature>
<dbReference type="AlphaFoldDB" id="A0A9N8ZHU5"/>
<protein>
    <submittedName>
        <fullName evidence="4">5606_t:CDS:1</fullName>
    </submittedName>
</protein>
<keyword evidence="3" id="KW-0732">Signal</keyword>
<feature type="region of interest" description="Disordered" evidence="1">
    <location>
        <begin position="260"/>
        <end position="304"/>
    </location>
</feature>
<sequence>MKKCIDHWTSLVGSLFFIGILLLTVNAQQCCYQVVYDILPGGQTQVNVSGTSETAADSNSYHALVQFPADYMIQGEPTSPFDKITCTKQGQNGYECDTQNYERFFASFILTVPGNGAPTATGQTQVVAPKVALTLFGQSCQQQNFCSDQVAASKNRDSISLGFLGRWPKYVVIIVGVIAGLLLLGGIYYLWKRHNPNNKHHDKSEVTDIITRHRHRDSGVSGHHNIREPGSTLLGPVKNGNKFTFSDRLLISQIPGAVPKSSTNINEKNSRGLFDGTRPKSYRGTKDKNDKNTHGGGGGGNVAVEIYGEKPRGKALGSGLSGSQLPMSSFAVDIDGSVSEVSADAENDFMQRTRVADIKTLPAAVRVANNSDLARIASALARSSTVRSSRGDKEYRDSRSYKRSSSQNLDELREGRREEQSKSRQIRSPSTTRDHNTSSRDHKTEKRRGDEKKSQAEKIMAEANTTSLADLVRKRRKKSKKKISSDEDSSESKLSDADSDNSSDLPIGDRLPLAMIGSPVTSQKSPPQSPITPIFDSKKSKNMTTKPSKHGSGNISFNTKSTIQQPVSSSSKPRLSSQFLVLQNDSEDGGSSNNGGYYESILNDVLNVGDFTGSEISNGSEEIPIGRRLQVLRDEKKRGSGGGWGKSSASEDDEVPIGLRMGITK</sequence>
<feature type="transmembrane region" description="Helical" evidence="2">
    <location>
        <begin position="170"/>
        <end position="191"/>
    </location>
</feature>
<name>A0A9N8ZHU5_9GLOM</name>
<keyword evidence="2" id="KW-1133">Transmembrane helix</keyword>
<accession>A0A9N8ZHU5</accession>
<feature type="compositionally biased region" description="Polar residues" evidence="1">
    <location>
        <begin position="542"/>
        <end position="567"/>
    </location>
</feature>
<keyword evidence="2" id="KW-0472">Membrane</keyword>
<feature type="compositionally biased region" description="Basic and acidic residues" evidence="1">
    <location>
        <begin position="284"/>
        <end position="293"/>
    </location>
</feature>
<evidence type="ECO:0000256" key="2">
    <source>
        <dbReference type="SAM" id="Phobius"/>
    </source>
</evidence>
<keyword evidence="5" id="KW-1185">Reference proteome</keyword>
<reference evidence="4" key="1">
    <citation type="submission" date="2021-06" db="EMBL/GenBank/DDBJ databases">
        <authorList>
            <person name="Kallberg Y."/>
            <person name="Tangrot J."/>
            <person name="Rosling A."/>
        </authorList>
    </citation>
    <scope>NUCLEOTIDE SEQUENCE</scope>
    <source>
        <strain evidence="4">MT106</strain>
    </source>
</reference>
<feature type="compositionally biased region" description="Basic and acidic residues" evidence="1">
    <location>
        <begin position="410"/>
        <end position="422"/>
    </location>
</feature>
<proteinExistence type="predicted"/>
<evidence type="ECO:0000313" key="4">
    <source>
        <dbReference type="EMBL" id="CAG8496278.1"/>
    </source>
</evidence>